<dbReference type="InterPro" id="IPR057326">
    <property type="entry name" value="KR_dom"/>
</dbReference>
<dbReference type="Pfam" id="PF13561">
    <property type="entry name" value="adh_short_C2"/>
    <property type="match status" value="1"/>
</dbReference>
<dbReference type="Proteomes" id="UP000887222">
    <property type="component" value="Unassembled WGS sequence"/>
</dbReference>
<dbReference type="PRINTS" id="PR00081">
    <property type="entry name" value="GDHRDH"/>
</dbReference>
<evidence type="ECO:0000259" key="3">
    <source>
        <dbReference type="SMART" id="SM00822"/>
    </source>
</evidence>
<sequence>MSRKVAVVTGSSSGIGAATARLFARKGYDVVINYSRNPEPAHAVADECRALGAEVLVLRANVADDADCRALAQAVEEKWGRCDALVNNAGTTKFVAAANLEGLSGQDFHDIYDVNVVGAFQMIRALAPLMKRHPGAGIVNVSSVASVSGIGSSVAYMASKGALNAMTFGLARVLAPEVRINAVGPGMVETPWLQNGLGAERYEATRQAYMKSTPLAATIQPEDVADACFWLCDGARKTTGEFMLIDSGRVKFPLL</sequence>
<dbReference type="PANTHER" id="PTHR43639:SF1">
    <property type="entry name" value="SHORT-CHAIN DEHYDROGENASE_REDUCTASE FAMILY PROTEIN"/>
    <property type="match status" value="1"/>
</dbReference>
<evidence type="ECO:0000256" key="2">
    <source>
        <dbReference type="ARBA" id="ARBA00023002"/>
    </source>
</evidence>
<dbReference type="InterPro" id="IPR036291">
    <property type="entry name" value="NAD(P)-bd_dom_sf"/>
</dbReference>
<dbReference type="RefSeq" id="WP_220806515.1">
    <property type="nucleotide sequence ID" value="NZ_BPMK01000001.1"/>
</dbReference>
<dbReference type="PRINTS" id="PR00080">
    <property type="entry name" value="SDRFAMILY"/>
</dbReference>
<dbReference type="EMBL" id="BPMK01000001">
    <property type="protein sequence ID" value="GIZ50353.1"/>
    <property type="molecule type" value="Genomic_DNA"/>
</dbReference>
<keyword evidence="2" id="KW-0560">Oxidoreductase</keyword>
<comment type="similarity">
    <text evidence="1">Belongs to the short-chain dehydrogenases/reductases (SDR) family.</text>
</comment>
<evidence type="ECO:0000256" key="1">
    <source>
        <dbReference type="ARBA" id="ARBA00006484"/>
    </source>
</evidence>
<comment type="caution">
    <text evidence="4">The sequence shown here is derived from an EMBL/GenBank/DDBJ whole genome shotgun (WGS) entry which is preliminary data.</text>
</comment>
<feature type="domain" description="Ketoreductase" evidence="3">
    <location>
        <begin position="4"/>
        <end position="186"/>
    </location>
</feature>
<dbReference type="CDD" id="cd05233">
    <property type="entry name" value="SDR_c"/>
    <property type="match status" value="1"/>
</dbReference>
<organism evidence="4 5">
    <name type="scientific">Noviherbaspirillum aridicola</name>
    <dbReference type="NCBI Taxonomy" id="2849687"/>
    <lineage>
        <taxon>Bacteria</taxon>
        <taxon>Pseudomonadati</taxon>
        <taxon>Pseudomonadota</taxon>
        <taxon>Betaproteobacteria</taxon>
        <taxon>Burkholderiales</taxon>
        <taxon>Oxalobacteraceae</taxon>
        <taxon>Noviherbaspirillum</taxon>
    </lineage>
</organism>
<dbReference type="InterPro" id="IPR002347">
    <property type="entry name" value="SDR_fam"/>
</dbReference>
<protein>
    <submittedName>
        <fullName evidence="4">Oxidoreductase</fullName>
    </submittedName>
</protein>
<dbReference type="PANTHER" id="PTHR43639">
    <property type="entry name" value="OXIDOREDUCTASE, SHORT-CHAIN DEHYDROGENASE/REDUCTASE FAMILY (AFU_ORTHOLOGUE AFUA_5G02870)"/>
    <property type="match status" value="1"/>
</dbReference>
<dbReference type="SMART" id="SM00822">
    <property type="entry name" value="PKS_KR"/>
    <property type="match status" value="1"/>
</dbReference>
<reference evidence="4 5" key="1">
    <citation type="journal article" date="2022" name="Int. J. Syst. Evol. Microbiol.">
        <title>Noviherbaspirillum aridicola sp. nov., isolated from an arid soil in Pakistan.</title>
        <authorList>
            <person name="Khan I.U."/>
            <person name="Saqib M."/>
            <person name="Amin A."/>
            <person name="Hussain F."/>
            <person name="Li L."/>
            <person name="Liu Y.H."/>
            <person name="Fang B.Z."/>
            <person name="Ahmed I."/>
            <person name="Li W.J."/>
        </authorList>
    </citation>
    <scope>NUCLEOTIDE SEQUENCE [LARGE SCALE GENOMIC DNA]</scope>
    <source>
        <strain evidence="4 5">NCCP-691</strain>
    </source>
</reference>
<keyword evidence="5" id="KW-1185">Reference proteome</keyword>
<dbReference type="Gene3D" id="3.40.50.720">
    <property type="entry name" value="NAD(P)-binding Rossmann-like Domain"/>
    <property type="match status" value="1"/>
</dbReference>
<evidence type="ECO:0000313" key="5">
    <source>
        <dbReference type="Proteomes" id="UP000887222"/>
    </source>
</evidence>
<accession>A0ABQ4PZW5</accession>
<gene>
    <name evidence="4" type="ORF">NCCP691_03670</name>
</gene>
<proteinExistence type="inferred from homology"/>
<name>A0ABQ4PZW5_9BURK</name>
<evidence type="ECO:0000313" key="4">
    <source>
        <dbReference type="EMBL" id="GIZ50353.1"/>
    </source>
</evidence>
<dbReference type="SUPFAM" id="SSF51735">
    <property type="entry name" value="NAD(P)-binding Rossmann-fold domains"/>
    <property type="match status" value="1"/>
</dbReference>